<feature type="non-terminal residue" evidence="4">
    <location>
        <position position="1"/>
    </location>
</feature>
<evidence type="ECO:0000313" key="4">
    <source>
        <dbReference type="EMBL" id="GCB84405.1"/>
    </source>
</evidence>
<dbReference type="PANTHER" id="PTHR45901">
    <property type="entry name" value="PROTEIN CBG12474"/>
    <property type="match status" value="1"/>
</dbReference>
<keyword evidence="5" id="KW-1185">Reference proteome</keyword>
<gene>
    <name evidence="4" type="ORF">scyTo_0025207</name>
</gene>
<dbReference type="Proteomes" id="UP000288216">
    <property type="component" value="Unassembled WGS sequence"/>
</dbReference>
<sequence length="129" mass="14740">VPKLNYSSEKWKVVTWTGDTGTDANVSTWVYGSKGMAGPMRLQKSNNTNPFLSNQTDEFQINVKDVGKIYKIRMAHDDTGIQPHWKLEKVHYAQQRLDLAVSVMAFAILLFIARSLRQFTDQDKEFASQ</sequence>
<dbReference type="Gene3D" id="2.60.60.20">
    <property type="entry name" value="PLAT/LH2 domain"/>
    <property type="match status" value="1"/>
</dbReference>
<name>A0A401QG92_SCYTO</name>
<feature type="domain" description="PLAT" evidence="3">
    <location>
        <begin position="9"/>
        <end position="126"/>
    </location>
</feature>
<dbReference type="SUPFAM" id="SSF49723">
    <property type="entry name" value="Lipase/lipooxygenase domain (PLAT/LH2 domain)"/>
    <property type="match status" value="1"/>
</dbReference>
<dbReference type="PANTHER" id="PTHR45901:SF7">
    <property type="entry name" value="OXYGEN-REGULATED PROTEIN 1"/>
    <property type="match status" value="1"/>
</dbReference>
<keyword evidence="2" id="KW-0472">Membrane</keyword>
<evidence type="ECO:0000313" key="5">
    <source>
        <dbReference type="Proteomes" id="UP000288216"/>
    </source>
</evidence>
<keyword evidence="2" id="KW-1133">Transmembrane helix</keyword>
<evidence type="ECO:0000256" key="2">
    <source>
        <dbReference type="SAM" id="Phobius"/>
    </source>
</evidence>
<organism evidence="4 5">
    <name type="scientific">Scyliorhinus torazame</name>
    <name type="common">Cloudy catshark</name>
    <name type="synonym">Catulus torazame</name>
    <dbReference type="NCBI Taxonomy" id="75743"/>
    <lineage>
        <taxon>Eukaryota</taxon>
        <taxon>Metazoa</taxon>
        <taxon>Chordata</taxon>
        <taxon>Craniata</taxon>
        <taxon>Vertebrata</taxon>
        <taxon>Chondrichthyes</taxon>
        <taxon>Elasmobranchii</taxon>
        <taxon>Galeomorphii</taxon>
        <taxon>Galeoidea</taxon>
        <taxon>Carcharhiniformes</taxon>
        <taxon>Scyliorhinidae</taxon>
        <taxon>Scyliorhinus</taxon>
    </lineage>
</organism>
<dbReference type="InterPro" id="IPR052970">
    <property type="entry name" value="Inner_ear_hair_cell_LOXHD"/>
</dbReference>
<comment type="caution">
    <text evidence="4">The sequence shown here is derived from an EMBL/GenBank/DDBJ whole genome shotgun (WGS) entry which is preliminary data.</text>
</comment>
<dbReference type="OrthoDB" id="9895813at2759"/>
<dbReference type="EMBL" id="BFAA01076310">
    <property type="protein sequence ID" value="GCB84405.1"/>
    <property type="molecule type" value="Genomic_DNA"/>
</dbReference>
<proteinExistence type="predicted"/>
<keyword evidence="2" id="KW-0812">Transmembrane</keyword>
<comment type="caution">
    <text evidence="1">Lacks conserved residue(s) required for the propagation of feature annotation.</text>
</comment>
<dbReference type="Pfam" id="PF01477">
    <property type="entry name" value="PLAT"/>
    <property type="match status" value="1"/>
</dbReference>
<dbReference type="InterPro" id="IPR036392">
    <property type="entry name" value="PLAT/LH2_dom_sf"/>
</dbReference>
<evidence type="ECO:0000256" key="1">
    <source>
        <dbReference type="PROSITE-ProRule" id="PRU00152"/>
    </source>
</evidence>
<dbReference type="PROSITE" id="PS50095">
    <property type="entry name" value="PLAT"/>
    <property type="match status" value="1"/>
</dbReference>
<dbReference type="AlphaFoldDB" id="A0A401QG92"/>
<protein>
    <recommendedName>
        <fullName evidence="3">PLAT domain-containing protein</fullName>
    </recommendedName>
</protein>
<evidence type="ECO:0000259" key="3">
    <source>
        <dbReference type="PROSITE" id="PS50095"/>
    </source>
</evidence>
<accession>A0A401QG92</accession>
<feature type="transmembrane region" description="Helical" evidence="2">
    <location>
        <begin position="97"/>
        <end position="116"/>
    </location>
</feature>
<dbReference type="InterPro" id="IPR001024">
    <property type="entry name" value="PLAT/LH2_dom"/>
</dbReference>
<dbReference type="STRING" id="75743.A0A401QG92"/>
<reference evidence="4 5" key="1">
    <citation type="journal article" date="2018" name="Nat. Ecol. Evol.">
        <title>Shark genomes provide insights into elasmobranch evolution and the origin of vertebrates.</title>
        <authorList>
            <person name="Hara Y"/>
            <person name="Yamaguchi K"/>
            <person name="Onimaru K"/>
            <person name="Kadota M"/>
            <person name="Koyanagi M"/>
            <person name="Keeley SD"/>
            <person name="Tatsumi K"/>
            <person name="Tanaka K"/>
            <person name="Motone F"/>
            <person name="Kageyama Y"/>
            <person name="Nozu R"/>
            <person name="Adachi N"/>
            <person name="Nishimura O"/>
            <person name="Nakagawa R"/>
            <person name="Tanegashima C"/>
            <person name="Kiyatake I"/>
            <person name="Matsumoto R"/>
            <person name="Murakumo K"/>
            <person name="Nishida K"/>
            <person name="Terakita A"/>
            <person name="Kuratani S"/>
            <person name="Sato K"/>
            <person name="Hyodo S Kuraku.S."/>
        </authorList>
    </citation>
    <scope>NUCLEOTIDE SEQUENCE [LARGE SCALE GENOMIC DNA]</scope>
</reference>